<keyword evidence="2" id="KW-1185">Reference proteome</keyword>
<name>A0ABD1HV85_SALDI</name>
<organism evidence="1 2">
    <name type="scientific">Salvia divinorum</name>
    <name type="common">Maria pastora</name>
    <name type="synonym">Diviner's sage</name>
    <dbReference type="NCBI Taxonomy" id="28513"/>
    <lineage>
        <taxon>Eukaryota</taxon>
        <taxon>Viridiplantae</taxon>
        <taxon>Streptophyta</taxon>
        <taxon>Embryophyta</taxon>
        <taxon>Tracheophyta</taxon>
        <taxon>Spermatophyta</taxon>
        <taxon>Magnoliopsida</taxon>
        <taxon>eudicotyledons</taxon>
        <taxon>Gunneridae</taxon>
        <taxon>Pentapetalae</taxon>
        <taxon>asterids</taxon>
        <taxon>lamiids</taxon>
        <taxon>Lamiales</taxon>
        <taxon>Lamiaceae</taxon>
        <taxon>Nepetoideae</taxon>
        <taxon>Mentheae</taxon>
        <taxon>Salviinae</taxon>
        <taxon>Salvia</taxon>
        <taxon>Salvia subgen. Calosphace</taxon>
    </lineage>
</organism>
<protein>
    <submittedName>
        <fullName evidence="1">Uncharacterized protein</fullName>
    </submittedName>
</protein>
<accession>A0ABD1HV85</accession>
<evidence type="ECO:0000313" key="1">
    <source>
        <dbReference type="EMBL" id="KAL1559149.1"/>
    </source>
</evidence>
<proteinExistence type="predicted"/>
<dbReference type="AlphaFoldDB" id="A0ABD1HV85"/>
<gene>
    <name evidence="1" type="ORF">AAHA92_09523</name>
</gene>
<comment type="caution">
    <text evidence="1">The sequence shown here is derived from an EMBL/GenBank/DDBJ whole genome shotgun (WGS) entry which is preliminary data.</text>
</comment>
<dbReference type="EMBL" id="JBEAFC010000004">
    <property type="protein sequence ID" value="KAL1559149.1"/>
    <property type="molecule type" value="Genomic_DNA"/>
</dbReference>
<dbReference type="Proteomes" id="UP001567538">
    <property type="component" value="Unassembled WGS sequence"/>
</dbReference>
<reference evidence="1 2" key="1">
    <citation type="submission" date="2024-06" db="EMBL/GenBank/DDBJ databases">
        <title>A chromosome level genome sequence of Diviner's sage (Salvia divinorum).</title>
        <authorList>
            <person name="Ford S.A."/>
            <person name="Ro D.-K."/>
            <person name="Ness R.W."/>
            <person name="Phillips M.A."/>
        </authorList>
    </citation>
    <scope>NUCLEOTIDE SEQUENCE [LARGE SCALE GENOMIC DNA]</scope>
    <source>
        <strain evidence="1">SAF-2024a</strain>
        <tissue evidence="1">Leaf</tissue>
    </source>
</reference>
<sequence length="234" mass="26001">MPNYAKFLKDVVAKKRKLGKYETVGLIENCSAIIQNGLPTKQKDPGSFTLSCILGNNVKGRQECPVDTWKTISGHGGGVEGGMIDFYGKEGAEGYEECNVIQVVIDCVDEVEVTYHQTQETLEVCLVNSFTPTNDLIDYGADVYAMVRELDTLPEKIHQRGNNFLPLRTSKEEEQRHKEVKAPRGPPKVELKPLPAHLRYVFLGEDNTYPVVVSAALTEQECDKLVCILSIGLL</sequence>
<evidence type="ECO:0000313" key="2">
    <source>
        <dbReference type="Proteomes" id="UP001567538"/>
    </source>
</evidence>